<name>A0A240UMS7_9GAMM</name>
<sequence length="343" mass="37546">MCVIATRGSIQVTLMACSHVMGENMPLDSQFERWLQEAAERAPDISAMSAAQRRAVADQANLKLQRPPLAYPVAEIRDLAIQGPAGPMTLRLYYPFVHGSSGPRPVTVFFHGGGFVTGSLATYDVICRALCRASKTIVAFVDYRLAPEHPFPAAPDDALAAVRYIGRHAGSFGGDAQRLALAGDSAGALLAALTALRVRDEGGPALCGQCLLYPMLDFQHDGLASLTRNAHGYGFTREARDWYIQQYLPDEASRTHPFNTLLERQDLADLPPALVMTAEFDPVCDEGVRYAELLAEQGVLTRHSHYYGMIHAFVRRLGQHLQADQAIDECGVWLRRILTSPAI</sequence>
<dbReference type="EMBL" id="CP021358">
    <property type="protein sequence ID" value="ART62425.1"/>
    <property type="molecule type" value="Genomic_DNA"/>
</dbReference>
<dbReference type="InterPro" id="IPR013094">
    <property type="entry name" value="AB_hydrolase_3"/>
</dbReference>
<evidence type="ECO:0000256" key="3">
    <source>
        <dbReference type="PROSITE-ProRule" id="PRU10038"/>
    </source>
</evidence>
<dbReference type="Proteomes" id="UP000194457">
    <property type="component" value="Chromosome"/>
</dbReference>
<evidence type="ECO:0000259" key="4">
    <source>
        <dbReference type="Pfam" id="PF07859"/>
    </source>
</evidence>
<dbReference type="KEGG" id="kma:B9H00_04510"/>
<evidence type="ECO:0000313" key="6">
    <source>
        <dbReference type="Proteomes" id="UP000194457"/>
    </source>
</evidence>
<evidence type="ECO:0000256" key="1">
    <source>
        <dbReference type="ARBA" id="ARBA00010515"/>
    </source>
</evidence>
<evidence type="ECO:0000313" key="5">
    <source>
        <dbReference type="EMBL" id="ART62425.1"/>
    </source>
</evidence>
<dbReference type="InterPro" id="IPR029058">
    <property type="entry name" value="AB_hydrolase_fold"/>
</dbReference>
<proteinExistence type="inferred from homology"/>
<keyword evidence="2" id="KW-0378">Hydrolase</keyword>
<dbReference type="Pfam" id="PF07859">
    <property type="entry name" value="Abhydrolase_3"/>
    <property type="match status" value="1"/>
</dbReference>
<dbReference type="InterPro" id="IPR050300">
    <property type="entry name" value="GDXG_lipolytic_enzyme"/>
</dbReference>
<organism evidence="5 6">
    <name type="scientific">Kushneria marisflavi</name>
    <dbReference type="NCBI Taxonomy" id="157779"/>
    <lineage>
        <taxon>Bacteria</taxon>
        <taxon>Pseudomonadati</taxon>
        <taxon>Pseudomonadota</taxon>
        <taxon>Gammaproteobacteria</taxon>
        <taxon>Oceanospirillales</taxon>
        <taxon>Halomonadaceae</taxon>
        <taxon>Kushneria</taxon>
    </lineage>
</organism>
<feature type="domain" description="Alpha/beta hydrolase fold-3" evidence="4">
    <location>
        <begin position="108"/>
        <end position="314"/>
    </location>
</feature>
<dbReference type="PROSITE" id="PS01174">
    <property type="entry name" value="LIPASE_GDXG_SER"/>
    <property type="match status" value="1"/>
</dbReference>
<evidence type="ECO:0000256" key="2">
    <source>
        <dbReference type="ARBA" id="ARBA00022801"/>
    </source>
</evidence>
<dbReference type="PANTHER" id="PTHR48081">
    <property type="entry name" value="AB HYDROLASE SUPERFAMILY PROTEIN C4A8.06C"/>
    <property type="match status" value="1"/>
</dbReference>
<dbReference type="InterPro" id="IPR033140">
    <property type="entry name" value="Lipase_GDXG_put_SER_AS"/>
</dbReference>
<gene>
    <name evidence="5" type="ORF">B9H00_04510</name>
</gene>
<comment type="similarity">
    <text evidence="1">Belongs to the 'GDXG' lipolytic enzyme family.</text>
</comment>
<dbReference type="PROSITE" id="PS00122">
    <property type="entry name" value="CARBOXYLESTERASE_B_1"/>
    <property type="match status" value="1"/>
</dbReference>
<dbReference type="PANTHER" id="PTHR48081:SF8">
    <property type="entry name" value="ALPHA_BETA HYDROLASE FOLD-3 DOMAIN-CONTAINING PROTEIN-RELATED"/>
    <property type="match status" value="1"/>
</dbReference>
<feature type="active site" evidence="3">
    <location>
        <position position="185"/>
    </location>
</feature>
<accession>A0A240UMS7</accession>
<dbReference type="InterPro" id="IPR019826">
    <property type="entry name" value="Carboxylesterase_B_AS"/>
</dbReference>
<dbReference type="GO" id="GO:0016787">
    <property type="term" value="F:hydrolase activity"/>
    <property type="evidence" value="ECO:0007669"/>
    <property type="project" value="UniProtKB-KW"/>
</dbReference>
<reference evidence="5 6" key="1">
    <citation type="submission" date="2017-05" db="EMBL/GenBank/DDBJ databases">
        <authorList>
            <person name="Song R."/>
            <person name="Chenine A.L."/>
            <person name="Ruprecht R.M."/>
        </authorList>
    </citation>
    <scope>NUCLEOTIDE SEQUENCE [LARGE SCALE GENOMIC DNA]</scope>
    <source>
        <strain evidence="5">SW32</strain>
    </source>
</reference>
<dbReference type="AlphaFoldDB" id="A0A240UMS7"/>
<dbReference type="Gene3D" id="3.40.50.1820">
    <property type="entry name" value="alpha/beta hydrolase"/>
    <property type="match status" value="1"/>
</dbReference>
<protein>
    <recommendedName>
        <fullName evidence="4">Alpha/beta hydrolase fold-3 domain-containing protein</fullName>
    </recommendedName>
</protein>
<keyword evidence="6" id="KW-1185">Reference proteome</keyword>
<dbReference type="SUPFAM" id="SSF53474">
    <property type="entry name" value="alpha/beta-Hydrolases"/>
    <property type="match status" value="1"/>
</dbReference>